<feature type="domain" description="Glutaredoxin" evidence="1">
    <location>
        <begin position="9"/>
        <end position="68"/>
    </location>
</feature>
<evidence type="ECO:0000313" key="3">
    <source>
        <dbReference type="Proteomes" id="UP000274661"/>
    </source>
</evidence>
<proteinExistence type="predicted"/>
<dbReference type="Proteomes" id="UP000274661">
    <property type="component" value="Unassembled WGS sequence"/>
</dbReference>
<dbReference type="PROSITE" id="PS51354">
    <property type="entry name" value="GLUTAREDOXIN_2"/>
    <property type="match status" value="1"/>
</dbReference>
<evidence type="ECO:0000259" key="1">
    <source>
        <dbReference type="Pfam" id="PF00462"/>
    </source>
</evidence>
<dbReference type="RefSeq" id="WP_126719296.1">
    <property type="nucleotide sequence ID" value="NZ_RWJF01000001.1"/>
</dbReference>
<evidence type="ECO:0000313" key="2">
    <source>
        <dbReference type="EMBL" id="RST31468.1"/>
    </source>
</evidence>
<dbReference type="EMBL" id="RWJF01000001">
    <property type="protein sequence ID" value="RST31468.1"/>
    <property type="molecule type" value="Genomic_DNA"/>
</dbReference>
<dbReference type="OrthoDB" id="527973at2"/>
<accession>A0A3R9WPT8</accession>
<dbReference type="AlphaFoldDB" id="A0A3R9WPT8"/>
<keyword evidence="3" id="KW-1185">Reference proteome</keyword>
<dbReference type="PRINTS" id="PR00160">
    <property type="entry name" value="GLUTAREDOXIN"/>
</dbReference>
<dbReference type="InterPro" id="IPR002109">
    <property type="entry name" value="Glutaredoxin"/>
</dbReference>
<dbReference type="InterPro" id="IPR014025">
    <property type="entry name" value="Glutaredoxin_subgr"/>
</dbReference>
<sequence>MADRSATLYRMVLPDHECPFGHRAKEMLEDAGYDVDEHILSSREEVDAYKEQEGVDTTPQVFIDGERIGGASDLEDYLAEQSA</sequence>
<protein>
    <submittedName>
        <fullName evidence="2">Glutaredoxin</fullName>
    </submittedName>
</protein>
<reference evidence="2 3" key="1">
    <citation type="submission" date="2018-12" db="EMBL/GenBank/DDBJ databases">
        <title>Sphingomonas sp. HMF7854 Genome sequencing and assembly.</title>
        <authorList>
            <person name="Cha I."/>
            <person name="Kang H."/>
            <person name="Kim H."/>
            <person name="Kang J."/>
            <person name="Joh K."/>
        </authorList>
    </citation>
    <scope>NUCLEOTIDE SEQUENCE [LARGE SCALE GENOMIC DNA]</scope>
    <source>
        <strain evidence="2 3">HMF7854</strain>
    </source>
</reference>
<comment type="caution">
    <text evidence="2">The sequence shown here is derived from an EMBL/GenBank/DDBJ whole genome shotgun (WGS) entry which is preliminary data.</text>
</comment>
<dbReference type="Gene3D" id="3.40.30.10">
    <property type="entry name" value="Glutaredoxin"/>
    <property type="match status" value="1"/>
</dbReference>
<dbReference type="InterPro" id="IPR036249">
    <property type="entry name" value="Thioredoxin-like_sf"/>
</dbReference>
<gene>
    <name evidence="2" type="ORF">HMF7854_11930</name>
</gene>
<dbReference type="SUPFAM" id="SSF52833">
    <property type="entry name" value="Thioredoxin-like"/>
    <property type="match status" value="1"/>
</dbReference>
<name>A0A3R9WPT8_9SPHN</name>
<organism evidence="2 3">
    <name type="scientific">Sphingomonas ginkgonis</name>
    <dbReference type="NCBI Taxonomy" id="2315330"/>
    <lineage>
        <taxon>Bacteria</taxon>
        <taxon>Pseudomonadati</taxon>
        <taxon>Pseudomonadota</taxon>
        <taxon>Alphaproteobacteria</taxon>
        <taxon>Sphingomonadales</taxon>
        <taxon>Sphingomonadaceae</taxon>
        <taxon>Sphingomonas</taxon>
    </lineage>
</organism>
<dbReference type="Pfam" id="PF00462">
    <property type="entry name" value="Glutaredoxin"/>
    <property type="match status" value="1"/>
</dbReference>